<organism evidence="1 2">
    <name type="scientific">Romanomermis culicivorax</name>
    <name type="common">Nematode worm</name>
    <dbReference type="NCBI Taxonomy" id="13658"/>
    <lineage>
        <taxon>Eukaryota</taxon>
        <taxon>Metazoa</taxon>
        <taxon>Ecdysozoa</taxon>
        <taxon>Nematoda</taxon>
        <taxon>Enoplea</taxon>
        <taxon>Dorylaimia</taxon>
        <taxon>Mermithida</taxon>
        <taxon>Mermithoidea</taxon>
        <taxon>Mermithidae</taxon>
        <taxon>Romanomermis</taxon>
    </lineage>
</organism>
<dbReference type="WBParaSite" id="nRc.2.0.1.t44526-RA">
    <property type="protein sequence ID" value="nRc.2.0.1.t44526-RA"/>
    <property type="gene ID" value="nRc.2.0.1.g44526"/>
</dbReference>
<name>A0A915L221_ROMCU</name>
<accession>A0A915L221</accession>
<dbReference type="AlphaFoldDB" id="A0A915L221"/>
<keyword evidence="1" id="KW-1185">Reference proteome</keyword>
<protein>
    <submittedName>
        <fullName evidence="2">Uncharacterized protein</fullName>
    </submittedName>
</protein>
<reference evidence="2" key="1">
    <citation type="submission" date="2022-11" db="UniProtKB">
        <authorList>
            <consortium name="WormBaseParasite"/>
        </authorList>
    </citation>
    <scope>IDENTIFICATION</scope>
</reference>
<evidence type="ECO:0000313" key="1">
    <source>
        <dbReference type="Proteomes" id="UP000887565"/>
    </source>
</evidence>
<evidence type="ECO:0000313" key="2">
    <source>
        <dbReference type="WBParaSite" id="nRc.2.0.1.t44526-RA"/>
    </source>
</evidence>
<proteinExistence type="predicted"/>
<dbReference type="Proteomes" id="UP000887565">
    <property type="component" value="Unplaced"/>
</dbReference>
<sequence length="45" mass="5179">MGELQWGRITRGELMGANYWDGNCMDTDLMNEDITPEAKLVFNLE</sequence>